<dbReference type="AlphaFoldDB" id="A0A518G9P6"/>
<keyword evidence="1" id="KW-0472">Membrane</keyword>
<sequence>MQGSFVKFIFYKPRYFQKGELSMFQTKNEPCCHCEVKRRQLRKEERQQMMEAIQLGICVILVLSTIAVGTAALISCIR</sequence>
<keyword evidence="1" id="KW-1133">Transmembrane helix</keyword>
<evidence type="ECO:0000313" key="2">
    <source>
        <dbReference type="EMBL" id="QDV25293.1"/>
    </source>
</evidence>
<protein>
    <submittedName>
        <fullName evidence="2">Uncharacterized protein</fullName>
    </submittedName>
</protein>
<keyword evidence="3" id="KW-1185">Reference proteome</keyword>
<evidence type="ECO:0000313" key="3">
    <source>
        <dbReference type="Proteomes" id="UP000318017"/>
    </source>
</evidence>
<dbReference type="EMBL" id="CP036298">
    <property type="protein sequence ID" value="QDV25293.1"/>
    <property type="molecule type" value="Genomic_DNA"/>
</dbReference>
<gene>
    <name evidence="2" type="ORF">Q31a_36170</name>
</gene>
<organism evidence="2 3">
    <name type="scientific">Aureliella helgolandensis</name>
    <dbReference type="NCBI Taxonomy" id="2527968"/>
    <lineage>
        <taxon>Bacteria</taxon>
        <taxon>Pseudomonadati</taxon>
        <taxon>Planctomycetota</taxon>
        <taxon>Planctomycetia</taxon>
        <taxon>Pirellulales</taxon>
        <taxon>Pirellulaceae</taxon>
        <taxon>Aureliella</taxon>
    </lineage>
</organism>
<proteinExistence type="predicted"/>
<accession>A0A518G9P6</accession>
<keyword evidence="1" id="KW-0812">Transmembrane</keyword>
<evidence type="ECO:0000256" key="1">
    <source>
        <dbReference type="SAM" id="Phobius"/>
    </source>
</evidence>
<feature type="transmembrane region" description="Helical" evidence="1">
    <location>
        <begin position="52"/>
        <end position="74"/>
    </location>
</feature>
<reference evidence="2 3" key="1">
    <citation type="submission" date="2019-02" db="EMBL/GenBank/DDBJ databases">
        <title>Deep-cultivation of Planctomycetes and their phenomic and genomic characterization uncovers novel biology.</title>
        <authorList>
            <person name="Wiegand S."/>
            <person name="Jogler M."/>
            <person name="Boedeker C."/>
            <person name="Pinto D."/>
            <person name="Vollmers J."/>
            <person name="Rivas-Marin E."/>
            <person name="Kohn T."/>
            <person name="Peeters S.H."/>
            <person name="Heuer A."/>
            <person name="Rast P."/>
            <person name="Oberbeckmann S."/>
            <person name="Bunk B."/>
            <person name="Jeske O."/>
            <person name="Meyerdierks A."/>
            <person name="Storesund J.E."/>
            <person name="Kallscheuer N."/>
            <person name="Luecker S."/>
            <person name="Lage O.M."/>
            <person name="Pohl T."/>
            <person name="Merkel B.J."/>
            <person name="Hornburger P."/>
            <person name="Mueller R.-W."/>
            <person name="Bruemmer F."/>
            <person name="Labrenz M."/>
            <person name="Spormann A.M."/>
            <person name="Op den Camp H."/>
            <person name="Overmann J."/>
            <person name="Amann R."/>
            <person name="Jetten M.S.M."/>
            <person name="Mascher T."/>
            <person name="Medema M.H."/>
            <person name="Devos D.P."/>
            <person name="Kaster A.-K."/>
            <person name="Ovreas L."/>
            <person name="Rohde M."/>
            <person name="Galperin M.Y."/>
            <person name="Jogler C."/>
        </authorList>
    </citation>
    <scope>NUCLEOTIDE SEQUENCE [LARGE SCALE GENOMIC DNA]</scope>
    <source>
        <strain evidence="2 3">Q31a</strain>
    </source>
</reference>
<name>A0A518G9P6_9BACT</name>
<dbReference type="KEGG" id="ahel:Q31a_36170"/>
<dbReference type="Proteomes" id="UP000318017">
    <property type="component" value="Chromosome"/>
</dbReference>